<evidence type="ECO:0000256" key="1">
    <source>
        <dbReference type="SAM" id="MobiDB-lite"/>
    </source>
</evidence>
<proteinExistence type="predicted"/>
<feature type="chain" id="PRO_5025597641" description="Ecp2 effector protein domain-containing protein" evidence="2">
    <location>
        <begin position="19"/>
        <end position="177"/>
    </location>
</feature>
<dbReference type="RefSeq" id="XP_033691779.1">
    <property type="nucleotide sequence ID" value="XM_033832540.1"/>
</dbReference>
<organism evidence="3 4">
    <name type="scientific">Trematosphaeria pertusa</name>
    <dbReference type="NCBI Taxonomy" id="390896"/>
    <lineage>
        <taxon>Eukaryota</taxon>
        <taxon>Fungi</taxon>
        <taxon>Dikarya</taxon>
        <taxon>Ascomycota</taxon>
        <taxon>Pezizomycotina</taxon>
        <taxon>Dothideomycetes</taxon>
        <taxon>Pleosporomycetidae</taxon>
        <taxon>Pleosporales</taxon>
        <taxon>Massarineae</taxon>
        <taxon>Trematosphaeriaceae</taxon>
        <taxon>Trematosphaeria</taxon>
    </lineage>
</organism>
<reference evidence="3" key="1">
    <citation type="journal article" date="2020" name="Stud. Mycol.">
        <title>101 Dothideomycetes genomes: a test case for predicting lifestyles and emergence of pathogens.</title>
        <authorList>
            <person name="Haridas S."/>
            <person name="Albert R."/>
            <person name="Binder M."/>
            <person name="Bloem J."/>
            <person name="Labutti K."/>
            <person name="Salamov A."/>
            <person name="Andreopoulos B."/>
            <person name="Baker S."/>
            <person name="Barry K."/>
            <person name="Bills G."/>
            <person name="Bluhm B."/>
            <person name="Cannon C."/>
            <person name="Castanera R."/>
            <person name="Culley D."/>
            <person name="Daum C."/>
            <person name="Ezra D."/>
            <person name="Gonzalez J."/>
            <person name="Henrissat B."/>
            <person name="Kuo A."/>
            <person name="Liang C."/>
            <person name="Lipzen A."/>
            <person name="Lutzoni F."/>
            <person name="Magnuson J."/>
            <person name="Mondo S."/>
            <person name="Nolan M."/>
            <person name="Ohm R."/>
            <person name="Pangilinan J."/>
            <person name="Park H.-J."/>
            <person name="Ramirez L."/>
            <person name="Alfaro M."/>
            <person name="Sun H."/>
            <person name="Tritt A."/>
            <person name="Yoshinaga Y."/>
            <person name="Zwiers L.-H."/>
            <person name="Turgeon B."/>
            <person name="Goodwin S."/>
            <person name="Spatafora J."/>
            <person name="Crous P."/>
            <person name="Grigoriev I."/>
        </authorList>
    </citation>
    <scope>NUCLEOTIDE SEQUENCE</scope>
    <source>
        <strain evidence="3">CBS 122368</strain>
    </source>
</reference>
<sequence>MQISTIISILGATSAVSGLAVPRSAPAPDVHEISTLGCKITLGYGYGCSTKVADPTTPSKRGEYFLPEALRKRGCNITLGYGYSCPWAVEGEEEQPEAEGSAPTTPTKRHEDSLPEDLQKRGCEIVLGYGYKCPFDVEVPEPEEPAPVTAVKRSDEGALHKRAWCNISLGYGYGCNA</sequence>
<evidence type="ECO:0000256" key="2">
    <source>
        <dbReference type="SAM" id="SignalP"/>
    </source>
</evidence>
<keyword evidence="2" id="KW-0732">Signal</keyword>
<evidence type="ECO:0000313" key="4">
    <source>
        <dbReference type="Proteomes" id="UP000800094"/>
    </source>
</evidence>
<feature type="signal peptide" evidence="2">
    <location>
        <begin position="1"/>
        <end position="18"/>
    </location>
</feature>
<feature type="region of interest" description="Disordered" evidence="1">
    <location>
        <begin position="92"/>
        <end position="115"/>
    </location>
</feature>
<keyword evidence="4" id="KW-1185">Reference proteome</keyword>
<dbReference type="Proteomes" id="UP000800094">
    <property type="component" value="Unassembled WGS sequence"/>
</dbReference>
<gene>
    <name evidence="3" type="ORF">BU26DRAFT_558213</name>
</gene>
<accession>A0A6A6J1M7</accession>
<dbReference type="GeneID" id="54585870"/>
<protein>
    <recommendedName>
        <fullName evidence="5">Ecp2 effector protein domain-containing protein</fullName>
    </recommendedName>
</protein>
<evidence type="ECO:0008006" key="5">
    <source>
        <dbReference type="Google" id="ProtNLM"/>
    </source>
</evidence>
<dbReference type="AlphaFoldDB" id="A0A6A6J1M7"/>
<name>A0A6A6J1M7_9PLEO</name>
<dbReference type="EMBL" id="ML987189">
    <property type="protein sequence ID" value="KAF2256775.1"/>
    <property type="molecule type" value="Genomic_DNA"/>
</dbReference>
<evidence type="ECO:0000313" key="3">
    <source>
        <dbReference type="EMBL" id="KAF2256775.1"/>
    </source>
</evidence>